<dbReference type="PRINTS" id="PR00368">
    <property type="entry name" value="FADPNR"/>
</dbReference>
<dbReference type="PANTHER" id="PTHR22912">
    <property type="entry name" value="DISULFIDE OXIDOREDUCTASE"/>
    <property type="match status" value="1"/>
</dbReference>
<feature type="disulfide bond" description="Redox-active" evidence="10">
    <location>
        <begin position="62"/>
        <end position="67"/>
    </location>
</feature>
<comment type="cofactor">
    <cofactor evidence="9 11">
        <name>FAD</name>
        <dbReference type="ChEBI" id="CHEBI:57692"/>
    </cofactor>
    <text evidence="9 11">Binds 1 FAD per subunit.</text>
</comment>
<keyword evidence="5 9" id="KW-0520">NAD</keyword>
<dbReference type="GO" id="GO:0045252">
    <property type="term" value="C:oxoglutarate dehydrogenase complex"/>
    <property type="evidence" value="ECO:0007669"/>
    <property type="project" value="TreeGrafter"/>
</dbReference>
<dbReference type="OrthoDB" id="361797at2759"/>
<dbReference type="Gene3D" id="3.30.390.30">
    <property type="match status" value="1"/>
</dbReference>
<dbReference type="FunFam" id="3.30.390.30:FF:000001">
    <property type="entry name" value="Dihydrolipoyl dehydrogenase"/>
    <property type="match status" value="1"/>
</dbReference>
<protein>
    <recommendedName>
        <fullName evidence="11">Dihydrolipoyl dehydrogenase</fullName>
        <ecNumber evidence="11">1.8.1.4</ecNumber>
    </recommendedName>
</protein>
<dbReference type="AlphaFoldDB" id="A0A151ZEI0"/>
<evidence type="ECO:0000256" key="8">
    <source>
        <dbReference type="PIRSR" id="PIRSR000350-2"/>
    </source>
</evidence>
<evidence type="ECO:0000259" key="13">
    <source>
        <dbReference type="Pfam" id="PF07992"/>
    </source>
</evidence>
<dbReference type="FunCoup" id="A0A151ZEI0">
    <property type="interactions" value="654"/>
</dbReference>
<dbReference type="EMBL" id="LODT01000029">
    <property type="protein sequence ID" value="KYQ92366.1"/>
    <property type="molecule type" value="Genomic_DNA"/>
</dbReference>
<dbReference type="InterPro" id="IPR023753">
    <property type="entry name" value="FAD/NAD-binding_dom"/>
</dbReference>
<evidence type="ECO:0000256" key="10">
    <source>
        <dbReference type="PIRSR" id="PIRSR000350-4"/>
    </source>
</evidence>
<keyword evidence="4 11" id="KW-0560">Oxidoreductase</keyword>
<name>A0A151ZEI0_TIELA</name>
<dbReference type="InParanoid" id="A0A151ZEI0"/>
<dbReference type="InterPro" id="IPR004099">
    <property type="entry name" value="Pyr_nucl-diS_OxRdtase_dimer"/>
</dbReference>
<dbReference type="InterPro" id="IPR036188">
    <property type="entry name" value="FAD/NAD-bd_sf"/>
</dbReference>
<evidence type="ECO:0000256" key="5">
    <source>
        <dbReference type="ARBA" id="ARBA00023027"/>
    </source>
</evidence>
<feature type="active site" description="Proton acceptor" evidence="8">
    <location>
        <position position="468"/>
    </location>
</feature>
<dbReference type="InterPro" id="IPR016156">
    <property type="entry name" value="FAD/NAD-linked_Rdtase_dimer_sf"/>
</dbReference>
<keyword evidence="3 9" id="KW-0274">FAD</keyword>
<evidence type="ECO:0000313" key="14">
    <source>
        <dbReference type="EMBL" id="KYQ92366.1"/>
    </source>
</evidence>
<comment type="caution">
    <text evidence="14">The sequence shown here is derived from an EMBL/GenBank/DDBJ whole genome shotgun (WGS) entry which is preliminary data.</text>
</comment>
<dbReference type="SUPFAM" id="SSF55424">
    <property type="entry name" value="FAD/NAD-linked reductases, dimerisation (C-terminal) domain"/>
    <property type="match status" value="1"/>
</dbReference>
<feature type="binding site" evidence="9">
    <location>
        <position position="295"/>
    </location>
    <ligand>
        <name>NAD(+)</name>
        <dbReference type="ChEBI" id="CHEBI:57540"/>
    </ligand>
</feature>
<dbReference type="Gene3D" id="3.50.50.60">
    <property type="entry name" value="FAD/NAD(P)-binding domain"/>
    <property type="match status" value="2"/>
</dbReference>
<dbReference type="NCBIfam" id="TIGR01350">
    <property type="entry name" value="lipoamide_DH"/>
    <property type="match status" value="1"/>
</dbReference>
<dbReference type="Pfam" id="PF02852">
    <property type="entry name" value="Pyr_redox_dim"/>
    <property type="match status" value="1"/>
</dbReference>
<dbReference type="EC" id="1.8.1.4" evidence="11"/>
<dbReference type="InterPro" id="IPR012999">
    <property type="entry name" value="Pyr_OxRdtase_I_AS"/>
</dbReference>
<sequence>MLKSINKLNKLHRLGLRFYSTGEQDVVVIGGGPGGYVAGIKAAQLGMKVTVVESRGALGGTCLNVGCIPSKALLNASHLYEQATEKMAGYGVKATGVTLDLPTMLKYKEKTVVGLTSGIELLFKKNKVEYAKGHGKITSPNQVEVTAQDGTKKTIQTKNIVIATGSEVTSLPGVTIDEETIVSSTGALSLKQVPKKMIVIGGGVIGLELGSVWSRLGAETTVVEFTPRIAAGADGEVAKKFQKSLEKQHIKFHLETKVTSVVKKPTGGVTVTVEAVGGSGFTGTLDADVVLVSVGRRPNTTNLGLKEQNIQTDKQGRVEINHNFQTNVPSVYAIGDVIKGPMLAHKAEEEGIAVMEYLKSGGGHVNYGAIPSVIYTHPEVAWVGKTEEELTKEGTQFNVGKFPFIANSRAKTNDDTEGFVKFLSAKDTDRILGVHIMGASAGEMIAESVLAMEYGASSEDIARTCHAHPTLSEGVKEAAMAAYGKAIHI</sequence>
<evidence type="ECO:0000256" key="9">
    <source>
        <dbReference type="PIRSR" id="PIRSR000350-3"/>
    </source>
</evidence>
<feature type="binding site" evidence="9">
    <location>
        <position position="135"/>
    </location>
    <ligand>
        <name>FAD</name>
        <dbReference type="ChEBI" id="CHEBI:57692"/>
    </ligand>
</feature>
<keyword evidence="6" id="KW-1015">Disulfide bond</keyword>
<feature type="binding site" evidence="9">
    <location>
        <position position="71"/>
    </location>
    <ligand>
        <name>FAD</name>
        <dbReference type="ChEBI" id="CHEBI:57692"/>
    </ligand>
</feature>
<dbReference type="FunFam" id="3.50.50.60:FF:000001">
    <property type="entry name" value="Dihydrolipoyl dehydrogenase, mitochondrial"/>
    <property type="match status" value="1"/>
</dbReference>
<accession>A0A151ZEI0</accession>
<dbReference type="PIRSF" id="PIRSF000350">
    <property type="entry name" value="Mercury_reductase_MerA"/>
    <property type="match status" value="1"/>
</dbReference>
<feature type="binding site" evidence="9">
    <location>
        <begin position="342"/>
        <end position="345"/>
    </location>
    <ligand>
        <name>FAD</name>
        <dbReference type="ChEBI" id="CHEBI:57692"/>
    </ligand>
</feature>
<dbReference type="Proteomes" id="UP000076078">
    <property type="component" value="Unassembled WGS sequence"/>
</dbReference>
<evidence type="ECO:0000256" key="6">
    <source>
        <dbReference type="ARBA" id="ARBA00023157"/>
    </source>
</evidence>
<feature type="domain" description="FAD/NAD(P)-binding" evidence="13">
    <location>
        <begin position="25"/>
        <end position="351"/>
    </location>
</feature>
<evidence type="ECO:0000256" key="4">
    <source>
        <dbReference type="ARBA" id="ARBA00023002"/>
    </source>
</evidence>
<dbReference type="InterPro" id="IPR050151">
    <property type="entry name" value="Class-I_Pyr_Nuc-Dis_Oxidored"/>
</dbReference>
<comment type="catalytic activity">
    <reaction evidence="11">
        <text>N(6)-[(R)-dihydrolipoyl]-L-lysyl-[protein] + NAD(+) = N(6)-[(R)-lipoyl]-L-lysyl-[protein] + NADH + H(+)</text>
        <dbReference type="Rhea" id="RHEA:15045"/>
        <dbReference type="Rhea" id="RHEA-COMP:10474"/>
        <dbReference type="Rhea" id="RHEA-COMP:10475"/>
        <dbReference type="ChEBI" id="CHEBI:15378"/>
        <dbReference type="ChEBI" id="CHEBI:57540"/>
        <dbReference type="ChEBI" id="CHEBI:57945"/>
        <dbReference type="ChEBI" id="CHEBI:83099"/>
        <dbReference type="ChEBI" id="CHEBI:83100"/>
        <dbReference type="EC" id="1.8.1.4"/>
    </reaction>
</comment>
<evidence type="ECO:0000256" key="2">
    <source>
        <dbReference type="ARBA" id="ARBA00022630"/>
    </source>
</evidence>
<dbReference type="PROSITE" id="PS00076">
    <property type="entry name" value="PYRIDINE_REDOX_1"/>
    <property type="match status" value="1"/>
</dbReference>
<dbReference type="PRINTS" id="PR00411">
    <property type="entry name" value="PNDRDTASEI"/>
</dbReference>
<feature type="binding site" evidence="9">
    <location>
        <begin position="201"/>
        <end position="208"/>
    </location>
    <ligand>
        <name>NAD(+)</name>
        <dbReference type="ChEBI" id="CHEBI:57540"/>
    </ligand>
</feature>
<reference evidence="14 15" key="1">
    <citation type="submission" date="2015-12" db="EMBL/GenBank/DDBJ databases">
        <title>Dictyostelia acquired genes for synthesis and detection of signals that induce cell-type specialization by lateral gene transfer from prokaryotes.</title>
        <authorList>
            <person name="Gloeckner G."/>
            <person name="Schaap P."/>
        </authorList>
    </citation>
    <scope>NUCLEOTIDE SEQUENCE [LARGE SCALE GENOMIC DNA]</scope>
    <source>
        <strain evidence="14 15">TK</strain>
    </source>
</reference>
<dbReference type="InterPro" id="IPR001100">
    <property type="entry name" value="Pyr_nuc-diS_OxRdtase"/>
</dbReference>
<evidence type="ECO:0000256" key="11">
    <source>
        <dbReference type="RuleBase" id="RU003692"/>
    </source>
</evidence>
<keyword evidence="15" id="KW-1185">Reference proteome</keyword>
<evidence type="ECO:0000256" key="1">
    <source>
        <dbReference type="ARBA" id="ARBA00007532"/>
    </source>
</evidence>
<keyword evidence="7 11" id="KW-0676">Redox-active center</keyword>
<evidence type="ECO:0000313" key="15">
    <source>
        <dbReference type="Proteomes" id="UP000076078"/>
    </source>
</evidence>
<dbReference type="GO" id="GO:0005739">
    <property type="term" value="C:mitochondrion"/>
    <property type="evidence" value="ECO:0007669"/>
    <property type="project" value="TreeGrafter"/>
</dbReference>
<feature type="binding site" evidence="9">
    <location>
        <position position="224"/>
    </location>
    <ligand>
        <name>NAD(+)</name>
        <dbReference type="ChEBI" id="CHEBI:57540"/>
    </ligand>
</feature>
<dbReference type="GO" id="GO:0004148">
    <property type="term" value="F:dihydrolipoyl dehydrogenase (NADH) activity"/>
    <property type="evidence" value="ECO:0007669"/>
    <property type="project" value="UniProtKB-EC"/>
</dbReference>
<keyword evidence="9" id="KW-0547">Nucleotide-binding</keyword>
<organism evidence="14 15">
    <name type="scientific">Tieghemostelium lacteum</name>
    <name type="common">Slime mold</name>
    <name type="synonym">Dictyostelium lacteum</name>
    <dbReference type="NCBI Taxonomy" id="361077"/>
    <lineage>
        <taxon>Eukaryota</taxon>
        <taxon>Amoebozoa</taxon>
        <taxon>Evosea</taxon>
        <taxon>Eumycetozoa</taxon>
        <taxon>Dictyostelia</taxon>
        <taxon>Dictyosteliales</taxon>
        <taxon>Raperosteliaceae</taxon>
        <taxon>Tieghemostelium</taxon>
    </lineage>
</organism>
<feature type="binding site" evidence="9">
    <location>
        <begin position="164"/>
        <end position="166"/>
    </location>
    <ligand>
        <name>FAD</name>
        <dbReference type="ChEBI" id="CHEBI:57692"/>
    </ligand>
</feature>
<evidence type="ECO:0000256" key="7">
    <source>
        <dbReference type="ARBA" id="ARBA00023284"/>
    </source>
</evidence>
<proteinExistence type="inferred from homology"/>
<dbReference type="Pfam" id="PF07992">
    <property type="entry name" value="Pyr_redox_2"/>
    <property type="match status" value="1"/>
</dbReference>
<comment type="similarity">
    <text evidence="1 11">Belongs to the class-I pyridine nucleotide-disulfide oxidoreductase family.</text>
</comment>
<comment type="miscellaneous">
    <text evidence="11">The active site is a redox-active disulfide bond.</text>
</comment>
<dbReference type="SUPFAM" id="SSF51905">
    <property type="entry name" value="FAD/NAD(P)-binding domain"/>
    <property type="match status" value="1"/>
</dbReference>
<feature type="domain" description="Pyridine nucleotide-disulphide oxidoreductase dimerisation" evidence="12">
    <location>
        <begin position="370"/>
        <end position="479"/>
    </location>
</feature>
<dbReference type="InterPro" id="IPR006258">
    <property type="entry name" value="Lipoamide_DH"/>
</dbReference>
<gene>
    <name evidence="14" type="ORF">DLAC_06331</name>
</gene>
<keyword evidence="2 11" id="KW-0285">Flavoprotein</keyword>
<evidence type="ECO:0000256" key="3">
    <source>
        <dbReference type="ARBA" id="ARBA00022827"/>
    </source>
</evidence>
<dbReference type="GO" id="GO:0006103">
    <property type="term" value="P:2-oxoglutarate metabolic process"/>
    <property type="evidence" value="ECO:0007669"/>
    <property type="project" value="TreeGrafter"/>
</dbReference>
<dbReference type="PANTHER" id="PTHR22912:SF151">
    <property type="entry name" value="DIHYDROLIPOYL DEHYDROGENASE, MITOCHONDRIAL"/>
    <property type="match status" value="1"/>
</dbReference>
<feature type="binding site" evidence="9">
    <location>
        <position position="336"/>
    </location>
    <ligand>
        <name>FAD</name>
        <dbReference type="ChEBI" id="CHEBI:57692"/>
    </ligand>
</feature>
<evidence type="ECO:0000259" key="12">
    <source>
        <dbReference type="Pfam" id="PF02852"/>
    </source>
</evidence>
<dbReference type="OMA" id="CAQLGMK"/>
<dbReference type="GO" id="GO:0050660">
    <property type="term" value="F:flavin adenine dinucleotide binding"/>
    <property type="evidence" value="ECO:0007669"/>
    <property type="project" value="InterPro"/>
</dbReference>
<dbReference type="STRING" id="361077.A0A151ZEI0"/>